<keyword evidence="2" id="KW-0159">Chromosome partition</keyword>
<dbReference type="GO" id="GO:0051301">
    <property type="term" value="P:cell division"/>
    <property type="evidence" value="ECO:0007669"/>
    <property type="project" value="UniProtKB-KW"/>
</dbReference>
<dbReference type="PANTHER" id="PTHR33969">
    <property type="entry name" value="SEGREGATION AND CONDENSATION PROTEIN A"/>
    <property type="match status" value="1"/>
</dbReference>
<organism evidence="4 5">
    <name type="scientific">Azotobacter beijerinckii</name>
    <dbReference type="NCBI Taxonomy" id="170623"/>
    <lineage>
        <taxon>Bacteria</taxon>
        <taxon>Pseudomonadati</taxon>
        <taxon>Pseudomonadota</taxon>
        <taxon>Gammaproteobacteria</taxon>
        <taxon>Pseudomonadales</taxon>
        <taxon>Pseudomonadaceae</taxon>
        <taxon>Azotobacter</taxon>
    </lineage>
</organism>
<feature type="region of interest" description="Disordered" evidence="3">
    <location>
        <begin position="1"/>
        <end position="29"/>
    </location>
</feature>
<dbReference type="InterPro" id="IPR023093">
    <property type="entry name" value="ScpA-like_C"/>
</dbReference>
<dbReference type="PANTHER" id="PTHR33969:SF2">
    <property type="entry name" value="SEGREGATION AND CONDENSATION PROTEIN A"/>
    <property type="match status" value="1"/>
</dbReference>
<evidence type="ECO:0000313" key="4">
    <source>
        <dbReference type="EMBL" id="SEI52755.1"/>
    </source>
</evidence>
<name>A0A1H6RMC5_9GAMM</name>
<evidence type="ECO:0000313" key="5">
    <source>
        <dbReference type="Proteomes" id="UP000199250"/>
    </source>
</evidence>
<accession>A0A1H6RMC5</accession>
<evidence type="ECO:0000256" key="3">
    <source>
        <dbReference type="SAM" id="MobiDB-lite"/>
    </source>
</evidence>
<dbReference type="InterPro" id="IPR003768">
    <property type="entry name" value="ScpA"/>
</dbReference>
<comment type="similarity">
    <text evidence="2">Belongs to the ScpA family.</text>
</comment>
<comment type="subunit">
    <text evidence="2">Component of a cohesin-like complex composed of ScpA, ScpB and the Smc homodimer, in which ScpA and ScpB bind to the head domain of Smc. The presence of the three proteins is required for the association of the complex with DNA.</text>
</comment>
<dbReference type="AlphaFoldDB" id="A0A1H6RMC5"/>
<protein>
    <recommendedName>
        <fullName evidence="1 2">Segregation and condensation protein A</fullName>
    </recommendedName>
</protein>
<keyword evidence="2" id="KW-0131">Cell cycle</keyword>
<dbReference type="GO" id="GO:0007059">
    <property type="term" value="P:chromosome segregation"/>
    <property type="evidence" value="ECO:0007669"/>
    <property type="project" value="UniProtKB-UniRule"/>
</dbReference>
<keyword evidence="2" id="KW-0132">Cell division</keyword>
<dbReference type="HAMAP" id="MF_01805">
    <property type="entry name" value="ScpA"/>
    <property type="match status" value="1"/>
</dbReference>
<dbReference type="GO" id="GO:0005737">
    <property type="term" value="C:cytoplasm"/>
    <property type="evidence" value="ECO:0007669"/>
    <property type="project" value="UniProtKB-SubCell"/>
</dbReference>
<keyword evidence="2" id="KW-0963">Cytoplasm</keyword>
<comment type="function">
    <text evidence="2">Participates in chromosomal partition during cell division. May act via the formation of a condensin-like complex containing Smc and ScpB that pull DNA away from mid-cell into both cell halves.</text>
</comment>
<sequence length="293" mass="33245">MRRPAQAGASPADEPPPEENPASPPDEAQESPFALVYGQALTELPQDLYIPPDALEVFLEAFEGPLDLLLYLIRRQNIDILDIPVAEITRQYMGYVELMKVARLELAAEYLVMAAMLAEIKSRMLLPRSAEAEAEEEDPRAELIRRLQEYERFRSAAEELDDLPRVGRELYPAQLEAPQARVRRLLPTVDLDELLLAMAEVLRRADLFESHQITREALSTRERMSEVLERLRDGGFVPFVQLFRGEEGRLGVVVTFMAVLELIKESLVELVQTEPFAPIHVRLRGDELSGETE</sequence>
<proteinExistence type="inferred from homology"/>
<dbReference type="Pfam" id="PF02616">
    <property type="entry name" value="SMC_ScpA"/>
    <property type="match status" value="1"/>
</dbReference>
<dbReference type="EMBL" id="FNYQ01000007">
    <property type="protein sequence ID" value="SEI52755.1"/>
    <property type="molecule type" value="Genomic_DNA"/>
</dbReference>
<dbReference type="GO" id="GO:0006260">
    <property type="term" value="P:DNA replication"/>
    <property type="evidence" value="ECO:0007669"/>
    <property type="project" value="UniProtKB-UniRule"/>
</dbReference>
<dbReference type="Proteomes" id="UP000199250">
    <property type="component" value="Unassembled WGS sequence"/>
</dbReference>
<evidence type="ECO:0000256" key="1">
    <source>
        <dbReference type="ARBA" id="ARBA00044777"/>
    </source>
</evidence>
<comment type="subcellular location">
    <subcellularLocation>
        <location evidence="2">Cytoplasm</location>
    </subcellularLocation>
    <text evidence="2">Associated with two foci at the outer edges of the nucleoid region in young cells, and at four foci within both cell halves in older cells.</text>
</comment>
<dbReference type="Gene3D" id="6.10.250.2410">
    <property type="match status" value="1"/>
</dbReference>
<dbReference type="RefSeq" id="WP_425285596.1">
    <property type="nucleotide sequence ID" value="NZ_FNYQ01000007.1"/>
</dbReference>
<evidence type="ECO:0000256" key="2">
    <source>
        <dbReference type="HAMAP-Rule" id="MF_01805"/>
    </source>
</evidence>
<reference evidence="4 5" key="1">
    <citation type="submission" date="2016-10" db="EMBL/GenBank/DDBJ databases">
        <authorList>
            <person name="de Groot N.N."/>
        </authorList>
    </citation>
    <scope>NUCLEOTIDE SEQUENCE [LARGE SCALE GENOMIC DNA]</scope>
    <source>
        <strain evidence="4 5">DSM 373</strain>
    </source>
</reference>
<gene>
    <name evidence="2" type="primary">scpA</name>
    <name evidence="4" type="ORF">SAMN04244572_00713</name>
</gene>
<dbReference type="Gene3D" id="1.10.10.580">
    <property type="entry name" value="Structural maintenance of chromosome 1. Chain E"/>
    <property type="match status" value="1"/>
</dbReference>